<gene>
    <name evidence="1" type="ORF">LFW2832_00541</name>
</gene>
<dbReference type="Proteomes" id="UP000789941">
    <property type="component" value="Unassembled WGS sequence"/>
</dbReference>
<sequence length="415" mass="46450">MSLEQLQRRLANGRCYTAPEITPFVGNCTLKRLDAAIAFAEARRLFDAGLERHAKKPGQIIASDMDAVFTELSMVGVISRRNGDHKLALEVGIQLRMLQTETPKTVQMVACALTHIQRMFLEYGMFIGEFGIGLVIPERIIRTETEDFYPYIRTSNEQIGRAGEFYESEWGVRPIVGLDLHRSVANIRIMAAMVDDTSYARGLGLSSDNVDSEARSALRSDRELARTIKKAALAVLYGRTLCQAFEREREDDPGEWFLNLVNAHISTMVAHEKTHARLREIKAIPDSEITEEAIAMLGQVAYGPTEMALVQLFLNNVDELTPHSMARDRVLANLLLINGIRDDNPETLPDILELTPALLAQSARKLLGLAFKCKNYSGVDGILEAREIERVASLRFLTSQDMALLDTIKHDPRII</sequence>
<evidence type="ECO:0000313" key="1">
    <source>
        <dbReference type="EMBL" id="VVC03800.1"/>
    </source>
</evidence>
<organism evidence="1 2">
    <name type="scientific">Candidatus Bilamarchaeum dharawalense</name>
    <dbReference type="NCBI Taxonomy" id="2885759"/>
    <lineage>
        <taxon>Archaea</taxon>
        <taxon>Candidatus Micrarchaeota</taxon>
        <taxon>Candidatus Micrarchaeia</taxon>
        <taxon>Candidatus Anstonellales</taxon>
        <taxon>Candidatus Bilamarchaeaceae</taxon>
        <taxon>Candidatus Bilamarchaeum</taxon>
    </lineage>
</organism>
<name>A0A5E4LNZ0_9ARCH</name>
<reference evidence="1 2" key="1">
    <citation type="submission" date="2019-08" db="EMBL/GenBank/DDBJ databases">
        <authorList>
            <person name="Vazquez-Campos X."/>
        </authorList>
    </citation>
    <scope>NUCLEOTIDE SEQUENCE [LARGE SCALE GENOMIC DNA]</scope>
    <source>
        <strain evidence="1">LFW-283_2</strain>
    </source>
</reference>
<evidence type="ECO:0000313" key="2">
    <source>
        <dbReference type="Proteomes" id="UP000789941"/>
    </source>
</evidence>
<comment type="caution">
    <text evidence="1">The sequence shown here is derived from an EMBL/GenBank/DDBJ whole genome shotgun (WGS) entry which is preliminary data.</text>
</comment>
<protein>
    <submittedName>
        <fullName evidence="1">Uncharacterized protein</fullName>
    </submittedName>
</protein>
<accession>A0A5E4LNZ0</accession>
<dbReference type="EMBL" id="CABMJJ010000009">
    <property type="protein sequence ID" value="VVC03800.1"/>
    <property type="molecule type" value="Genomic_DNA"/>
</dbReference>
<proteinExistence type="predicted"/>
<dbReference type="AlphaFoldDB" id="A0A5E4LNZ0"/>